<reference evidence="8" key="1">
    <citation type="submission" date="2016-10" db="EMBL/GenBank/DDBJ databases">
        <authorList>
            <person name="Varghese N."/>
            <person name="Submissions S."/>
        </authorList>
    </citation>
    <scope>NUCLEOTIDE SEQUENCE [LARGE SCALE GENOMIC DNA]</scope>
    <source>
        <strain evidence="8">DSM 24213</strain>
    </source>
</reference>
<keyword evidence="5" id="KW-0143">Chaperone</keyword>
<evidence type="ECO:0000256" key="5">
    <source>
        <dbReference type="ARBA" id="ARBA00023186"/>
    </source>
</evidence>
<organism evidence="7 8">
    <name type="scientific">Halopseudomonas yangmingensis</name>
    <dbReference type="NCBI Taxonomy" id="1720063"/>
    <lineage>
        <taxon>Bacteria</taxon>
        <taxon>Pseudomonadati</taxon>
        <taxon>Pseudomonadota</taxon>
        <taxon>Gammaproteobacteria</taxon>
        <taxon>Pseudomonadales</taxon>
        <taxon>Pseudomonadaceae</taxon>
        <taxon>Halopseudomonas</taxon>
    </lineage>
</organism>
<dbReference type="PIRSF" id="PIRSF039090">
    <property type="entry name" value="Flis"/>
    <property type="match status" value="1"/>
</dbReference>
<evidence type="ECO:0000313" key="8">
    <source>
        <dbReference type="Proteomes" id="UP000243629"/>
    </source>
</evidence>
<dbReference type="STRING" id="1720063.SAMN05216217_1032"/>
<proteinExistence type="inferred from homology"/>
<dbReference type="Pfam" id="PF02561">
    <property type="entry name" value="FliS"/>
    <property type="match status" value="1"/>
</dbReference>
<dbReference type="CDD" id="cd16098">
    <property type="entry name" value="FliS"/>
    <property type="match status" value="1"/>
</dbReference>
<comment type="subcellular location">
    <subcellularLocation>
        <location evidence="1 6">Cytoplasm</location>
        <location evidence="1 6">Cytosol</location>
    </subcellularLocation>
</comment>
<dbReference type="PANTHER" id="PTHR34773:SF1">
    <property type="entry name" value="FLAGELLAR SECRETION CHAPERONE FLIS"/>
    <property type="match status" value="1"/>
</dbReference>
<dbReference type="AlphaFoldDB" id="A0A1I4PPM5"/>
<dbReference type="InterPro" id="IPR036584">
    <property type="entry name" value="FliS_sf"/>
</dbReference>
<keyword evidence="8" id="KW-1185">Reference proteome</keyword>
<comment type="similarity">
    <text evidence="2 6">Belongs to the FliS family.</text>
</comment>
<sequence length="127" mass="14004">MNAYAAMKQYQSVNVNVQVSEADPHRLIQMLMEGGLQRLAQARGAMQHGNMPLKGELIGKTVGIIGGLRAALDHDKGGEVAANLERLYDFMTRRLSEANLRNDPAMLDEVSGLLREVKEGWDGIRQS</sequence>
<accession>A0A1I4PPM5</accession>
<protein>
    <recommendedName>
        <fullName evidence="6">Flagellar secretion chaperone FliS</fullName>
    </recommendedName>
</protein>
<dbReference type="GO" id="GO:0044780">
    <property type="term" value="P:bacterial-type flagellum assembly"/>
    <property type="evidence" value="ECO:0007669"/>
    <property type="project" value="InterPro"/>
</dbReference>
<keyword evidence="4 6" id="KW-1005">Bacterial flagellum biogenesis</keyword>
<dbReference type="GO" id="GO:0005829">
    <property type="term" value="C:cytosol"/>
    <property type="evidence" value="ECO:0007669"/>
    <property type="project" value="UniProtKB-SubCell"/>
</dbReference>
<evidence type="ECO:0000256" key="6">
    <source>
        <dbReference type="PIRNR" id="PIRNR039090"/>
    </source>
</evidence>
<dbReference type="Proteomes" id="UP000243629">
    <property type="component" value="Unassembled WGS sequence"/>
</dbReference>
<evidence type="ECO:0000313" key="7">
    <source>
        <dbReference type="EMBL" id="SFM29718.1"/>
    </source>
</evidence>
<gene>
    <name evidence="7" type="ORF">SAMN05216217_1032</name>
</gene>
<evidence type="ECO:0000256" key="3">
    <source>
        <dbReference type="ARBA" id="ARBA00022490"/>
    </source>
</evidence>
<keyword evidence="3 6" id="KW-0963">Cytoplasm</keyword>
<evidence type="ECO:0000256" key="2">
    <source>
        <dbReference type="ARBA" id="ARBA00008787"/>
    </source>
</evidence>
<evidence type="ECO:0000256" key="1">
    <source>
        <dbReference type="ARBA" id="ARBA00004514"/>
    </source>
</evidence>
<dbReference type="PANTHER" id="PTHR34773">
    <property type="entry name" value="FLAGELLAR SECRETION CHAPERONE FLIS"/>
    <property type="match status" value="1"/>
</dbReference>
<dbReference type="GO" id="GO:0071973">
    <property type="term" value="P:bacterial-type flagellum-dependent cell motility"/>
    <property type="evidence" value="ECO:0007669"/>
    <property type="project" value="TreeGrafter"/>
</dbReference>
<dbReference type="NCBIfam" id="TIGR00208">
    <property type="entry name" value="fliS"/>
    <property type="match status" value="1"/>
</dbReference>
<dbReference type="SUPFAM" id="SSF101116">
    <property type="entry name" value="Flagellar export chaperone FliS"/>
    <property type="match status" value="1"/>
</dbReference>
<dbReference type="RefSeq" id="WP_093473167.1">
    <property type="nucleotide sequence ID" value="NZ_FOUI01000003.1"/>
</dbReference>
<dbReference type="Gene3D" id="1.20.120.340">
    <property type="entry name" value="Flagellar protein FliS"/>
    <property type="match status" value="1"/>
</dbReference>
<keyword evidence="7" id="KW-0969">Cilium</keyword>
<name>A0A1I4PPM5_9GAMM</name>
<dbReference type="OrthoDB" id="9792010at2"/>
<evidence type="ECO:0000256" key="4">
    <source>
        <dbReference type="ARBA" id="ARBA00022795"/>
    </source>
</evidence>
<dbReference type="InterPro" id="IPR003713">
    <property type="entry name" value="FliS"/>
</dbReference>
<dbReference type="EMBL" id="FOUI01000003">
    <property type="protein sequence ID" value="SFM29718.1"/>
    <property type="molecule type" value="Genomic_DNA"/>
</dbReference>
<keyword evidence="7" id="KW-0282">Flagellum</keyword>
<keyword evidence="7" id="KW-0966">Cell projection</keyword>